<protein>
    <submittedName>
        <fullName evidence="2">Putative ABC transport system substrate-binding protein</fullName>
    </submittedName>
</protein>
<dbReference type="EMBL" id="SLZW01000009">
    <property type="protein sequence ID" value="TCS61004.1"/>
    <property type="molecule type" value="Genomic_DNA"/>
</dbReference>
<keyword evidence="3" id="KW-1185">Reference proteome</keyword>
<evidence type="ECO:0000313" key="3">
    <source>
        <dbReference type="Proteomes" id="UP000295304"/>
    </source>
</evidence>
<dbReference type="CDD" id="cd06325">
    <property type="entry name" value="PBP1_ABC_unchar_transporter"/>
    <property type="match status" value="1"/>
</dbReference>
<dbReference type="Gene3D" id="3.40.50.2300">
    <property type="match status" value="2"/>
</dbReference>
<dbReference type="Proteomes" id="UP000295304">
    <property type="component" value="Unassembled WGS sequence"/>
</dbReference>
<accession>A0A4R3J6N1</accession>
<dbReference type="RefSeq" id="WP_132939817.1">
    <property type="nucleotide sequence ID" value="NZ_CP119676.1"/>
</dbReference>
<keyword evidence="1" id="KW-0732">Signal</keyword>
<organism evidence="2 3">
    <name type="scientific">Varunaivibrio sulfuroxidans</name>
    <dbReference type="NCBI Taxonomy" id="1773489"/>
    <lineage>
        <taxon>Bacteria</taxon>
        <taxon>Pseudomonadati</taxon>
        <taxon>Pseudomonadota</taxon>
        <taxon>Alphaproteobacteria</taxon>
        <taxon>Rhodospirillales</taxon>
        <taxon>Magnetovibrionaceae</taxon>
        <taxon>Varunaivibrio</taxon>
    </lineage>
</organism>
<comment type="caution">
    <text evidence="2">The sequence shown here is derived from an EMBL/GenBank/DDBJ whole genome shotgun (WGS) entry which is preliminary data.</text>
</comment>
<dbReference type="OrthoDB" id="9776955at2"/>
<dbReference type="InterPro" id="IPR028082">
    <property type="entry name" value="Peripla_BP_I"/>
</dbReference>
<dbReference type="InterPro" id="IPR007487">
    <property type="entry name" value="ABC_transpt-TYRBP-like"/>
</dbReference>
<dbReference type="SUPFAM" id="SSF53822">
    <property type="entry name" value="Periplasmic binding protein-like I"/>
    <property type="match status" value="1"/>
</dbReference>
<evidence type="ECO:0000313" key="2">
    <source>
        <dbReference type="EMBL" id="TCS61004.1"/>
    </source>
</evidence>
<name>A0A4R3J6N1_9PROT</name>
<proteinExistence type="predicted"/>
<dbReference type="AlphaFoldDB" id="A0A4R3J6N1"/>
<feature type="signal peptide" evidence="1">
    <location>
        <begin position="1"/>
        <end position="22"/>
    </location>
</feature>
<dbReference type="Pfam" id="PF04392">
    <property type="entry name" value="ABC_sub_bind"/>
    <property type="match status" value="1"/>
</dbReference>
<dbReference type="PANTHER" id="PTHR35271:SF1">
    <property type="entry name" value="ABC TRANSPORTER, SUBSTRATE-BINDING LIPOPROTEIN"/>
    <property type="match status" value="1"/>
</dbReference>
<dbReference type="PANTHER" id="PTHR35271">
    <property type="entry name" value="ABC TRANSPORTER, SUBSTRATE-BINDING LIPOPROTEIN-RELATED"/>
    <property type="match status" value="1"/>
</dbReference>
<feature type="chain" id="PRO_5020845760" evidence="1">
    <location>
        <begin position="23"/>
        <end position="319"/>
    </location>
</feature>
<sequence>MKALRLGLLALMASIMPLAAQGAEKSVAITQIVAHPALDACRKGIKDALADAGYVAGKNLKWTYESAQGSPTTAAQVAQKFIGEAPDVIVAIATPSAQSVAANTKTIPLVFSAVTDPVGAKLVSNMEHPGKNITGVTDLSPIGAHMRLIKRIVPTVKRLGIVYNPGEANSVSLVNLVKSEAPKIGMSVVEAAAYKSSDVLDATRSLVGKVDAIYIPTDNTVVSAFEGVVKVAEEAKIPLFAADTDSVKRGAIAAAGFNYYDVGRQTGAMVARILNGEKPGDMAVEGVSKTELYLNLRAAAKMGVTVPTDIVKEAKDVIR</sequence>
<reference evidence="2 3" key="1">
    <citation type="submission" date="2019-03" db="EMBL/GenBank/DDBJ databases">
        <title>Genomic Encyclopedia of Type Strains, Phase IV (KMG-IV): sequencing the most valuable type-strain genomes for metagenomic binning, comparative biology and taxonomic classification.</title>
        <authorList>
            <person name="Goeker M."/>
        </authorList>
    </citation>
    <scope>NUCLEOTIDE SEQUENCE [LARGE SCALE GENOMIC DNA]</scope>
    <source>
        <strain evidence="2 3">DSM 101688</strain>
    </source>
</reference>
<evidence type="ECO:0000256" key="1">
    <source>
        <dbReference type="SAM" id="SignalP"/>
    </source>
</evidence>
<gene>
    <name evidence="2" type="ORF">EDD55_109166</name>
</gene>